<keyword evidence="4" id="KW-0281">Fimbrium</keyword>
<evidence type="ECO:0000313" key="7">
    <source>
        <dbReference type="EMBL" id="ELR5219762.1"/>
    </source>
</evidence>
<feature type="signal peptide" evidence="5">
    <location>
        <begin position="1"/>
        <end position="23"/>
    </location>
</feature>
<name>A0A3R8WT03_PRORE</name>
<keyword evidence="3 5" id="KW-0732">Signal</keyword>
<dbReference type="InterPro" id="IPR050263">
    <property type="entry name" value="Bact_Fimbrial_Adh_Pro"/>
</dbReference>
<evidence type="ECO:0000256" key="3">
    <source>
        <dbReference type="ARBA" id="ARBA00022729"/>
    </source>
</evidence>
<protein>
    <submittedName>
        <fullName evidence="7">Fimbrial protein</fullName>
    </submittedName>
</protein>
<dbReference type="InterPro" id="IPR000259">
    <property type="entry name" value="Adhesion_dom_fimbrial"/>
</dbReference>
<proteinExistence type="inferred from homology"/>
<dbReference type="PANTHER" id="PTHR33420:SF12">
    <property type="entry name" value="FIMBRIN-LIKE PROTEIN FIMI-RELATED"/>
    <property type="match status" value="1"/>
</dbReference>
<feature type="chain" id="PRO_5042366635" evidence="5">
    <location>
        <begin position="24"/>
        <end position="184"/>
    </location>
</feature>
<dbReference type="InterPro" id="IPR036937">
    <property type="entry name" value="Adhesion_dom_fimbrial_sf"/>
</dbReference>
<dbReference type="EMBL" id="ABEXCJ040000017">
    <property type="protein sequence ID" value="ELR5219762.1"/>
    <property type="molecule type" value="Genomic_DNA"/>
</dbReference>
<dbReference type="GO" id="GO:0043709">
    <property type="term" value="P:cell adhesion involved in single-species biofilm formation"/>
    <property type="evidence" value="ECO:0007669"/>
    <property type="project" value="TreeGrafter"/>
</dbReference>
<evidence type="ECO:0000259" key="6">
    <source>
        <dbReference type="Pfam" id="PF00419"/>
    </source>
</evidence>
<evidence type="ECO:0000313" key="8">
    <source>
        <dbReference type="EMBL" id="EMR4591949.1"/>
    </source>
</evidence>
<comment type="caution">
    <text evidence="7">The sequence shown here is derived from an EMBL/GenBank/DDBJ whole genome shotgun (WGS) entry which is preliminary data.</text>
</comment>
<evidence type="ECO:0000256" key="5">
    <source>
        <dbReference type="SAM" id="SignalP"/>
    </source>
</evidence>
<dbReference type="Pfam" id="PF00419">
    <property type="entry name" value="Fimbrial"/>
    <property type="match status" value="1"/>
</dbReference>
<dbReference type="EMBL" id="ABEXCJ050000017">
    <property type="protein sequence ID" value="EMR4591949.1"/>
    <property type="molecule type" value="Genomic_DNA"/>
</dbReference>
<dbReference type="Gene3D" id="2.60.40.1090">
    <property type="entry name" value="Fimbrial-type adhesion domain"/>
    <property type="match status" value="1"/>
</dbReference>
<sequence length="184" mass="19023">MKLNKLALIGAFTVATLSSQAFAAQDATVNFNARLVAATCDISASKDLISLGTHSNEKLDTTKALSEANFNLVLNNCTKVYNGDVGSDNEAANATSVSILATGEALTGHSDMFADAQASQIGVKLAAGKDKTAVKPNTTTEIADLKVTGQSDYIIPMVAGLYATATDAVAQNLNVPVTFSVAYD</sequence>
<dbReference type="OrthoDB" id="6454732at2"/>
<comment type="subcellular location">
    <subcellularLocation>
        <location evidence="1">Fimbrium</location>
    </subcellularLocation>
</comment>
<dbReference type="SUPFAM" id="SSF49401">
    <property type="entry name" value="Bacterial adhesins"/>
    <property type="match status" value="1"/>
</dbReference>
<gene>
    <name evidence="8" type="ORF">M0K77_004332</name>
    <name evidence="7" type="ORF">M0K77_RS21660</name>
</gene>
<dbReference type="InterPro" id="IPR008966">
    <property type="entry name" value="Adhesion_dom_sf"/>
</dbReference>
<evidence type="ECO:0000256" key="2">
    <source>
        <dbReference type="ARBA" id="ARBA00006671"/>
    </source>
</evidence>
<feature type="domain" description="Fimbrial-type adhesion" evidence="6">
    <location>
        <begin position="30"/>
        <end position="183"/>
    </location>
</feature>
<evidence type="ECO:0000256" key="1">
    <source>
        <dbReference type="ARBA" id="ARBA00004561"/>
    </source>
</evidence>
<dbReference type="AlphaFoldDB" id="A0A3R8WT03"/>
<organism evidence="7">
    <name type="scientific">Providencia rettgeri</name>
    <dbReference type="NCBI Taxonomy" id="587"/>
    <lineage>
        <taxon>Bacteria</taxon>
        <taxon>Pseudomonadati</taxon>
        <taxon>Pseudomonadota</taxon>
        <taxon>Gammaproteobacteria</taxon>
        <taxon>Enterobacterales</taxon>
        <taxon>Morganellaceae</taxon>
        <taxon>Providencia</taxon>
    </lineage>
</organism>
<accession>A0A3R8WT03</accession>
<dbReference type="PANTHER" id="PTHR33420">
    <property type="entry name" value="FIMBRIAL SUBUNIT ELFA-RELATED"/>
    <property type="match status" value="1"/>
</dbReference>
<comment type="similarity">
    <text evidence="2">Belongs to the fimbrial protein family.</text>
</comment>
<evidence type="ECO:0000256" key="4">
    <source>
        <dbReference type="ARBA" id="ARBA00023263"/>
    </source>
</evidence>
<reference evidence="7" key="1">
    <citation type="submission" date="2023-10" db="EMBL/GenBank/DDBJ databases">
        <authorList>
            <consortium name="Clinical and Environmental Microbiology Branch: Whole genome sequencing antimicrobial resistance pathogens in the healthcare setting"/>
        </authorList>
    </citation>
    <scope>NUCLEOTIDE SEQUENCE</scope>
    <source>
        <strain evidence="7">2020QW-00022</strain>
    </source>
</reference>
<dbReference type="RefSeq" id="WP_125894674.1">
    <property type="nucleotide sequence ID" value="NZ_CP096258.1"/>
</dbReference>
<dbReference type="GO" id="GO:0009289">
    <property type="term" value="C:pilus"/>
    <property type="evidence" value="ECO:0007669"/>
    <property type="project" value="UniProtKB-SubCell"/>
</dbReference>